<sequence>MSLFNKIIASVGVGSAKVDTKISKSYYTQGEILEGVIEIIGGVTEQKIQSIQLNLMTLYGYEDSDRLSSAVVSTHIVNNPFTINSGERKEIPFSFRIPLDTPITMRDPETNQNVPPVWIDTDVNIQNAVDPSDKDYLSIEPTEVHEDIVDAIKIIGFKFRQMESQKVPFGINVKRAFVQQYEFVPSFGKYLNKLDELEVYIIQDDEETTIYFEVDKKSKGAFSSIVEKLNLDEHRGSITFKNEEMINNRSFISNKFEQIIEDVLAL</sequence>
<dbReference type="RefSeq" id="WP_146945732.1">
    <property type="nucleotide sequence ID" value="NZ_VOQF01000001.1"/>
</dbReference>
<dbReference type="Pfam" id="PF07070">
    <property type="entry name" value="Spo0M"/>
    <property type="match status" value="1"/>
</dbReference>
<evidence type="ECO:0000313" key="1">
    <source>
        <dbReference type="EMBL" id="TXC92870.1"/>
    </source>
</evidence>
<evidence type="ECO:0000313" key="2">
    <source>
        <dbReference type="Proteomes" id="UP000321363"/>
    </source>
</evidence>
<dbReference type="InterPro" id="IPR009776">
    <property type="entry name" value="Spore_0_M"/>
</dbReference>
<accession>A0A5C6W8V2</accession>
<dbReference type="PANTHER" id="PTHR40053:SF1">
    <property type="entry name" value="SPORULATION-CONTROL PROTEIN SPO0M"/>
    <property type="match status" value="1"/>
</dbReference>
<protein>
    <submittedName>
        <fullName evidence="1">Sporulation protein</fullName>
    </submittedName>
</protein>
<organism evidence="1 2">
    <name type="scientific">Metabacillus litoralis</name>
    <dbReference type="NCBI Taxonomy" id="152268"/>
    <lineage>
        <taxon>Bacteria</taxon>
        <taxon>Bacillati</taxon>
        <taxon>Bacillota</taxon>
        <taxon>Bacilli</taxon>
        <taxon>Bacillales</taxon>
        <taxon>Bacillaceae</taxon>
        <taxon>Metabacillus</taxon>
    </lineage>
</organism>
<gene>
    <name evidence="1" type="ORF">FS935_01365</name>
</gene>
<reference evidence="1 2" key="1">
    <citation type="journal article" date="2005" name="Int. J. Syst. Evol. Microbiol.">
        <title>Bacillus litoralis sp. nov., isolated from a tidal flat of the Yellow Sea in Korea.</title>
        <authorList>
            <person name="Yoon J.H."/>
            <person name="Oh T.K."/>
        </authorList>
    </citation>
    <scope>NUCLEOTIDE SEQUENCE [LARGE SCALE GENOMIC DNA]</scope>
    <source>
        <strain evidence="1 2">SW-211</strain>
    </source>
</reference>
<dbReference type="Proteomes" id="UP000321363">
    <property type="component" value="Unassembled WGS sequence"/>
</dbReference>
<dbReference type="PANTHER" id="PTHR40053">
    <property type="entry name" value="SPORULATION-CONTROL PROTEIN SPO0M"/>
    <property type="match status" value="1"/>
</dbReference>
<comment type="caution">
    <text evidence="1">The sequence shown here is derived from an EMBL/GenBank/DDBJ whole genome shotgun (WGS) entry which is preliminary data.</text>
</comment>
<keyword evidence="2" id="KW-1185">Reference proteome</keyword>
<dbReference type="AlphaFoldDB" id="A0A5C6W8V2"/>
<dbReference type="EMBL" id="VOQF01000001">
    <property type="protein sequence ID" value="TXC92870.1"/>
    <property type="molecule type" value="Genomic_DNA"/>
</dbReference>
<name>A0A5C6W8V2_9BACI</name>
<proteinExistence type="predicted"/>
<dbReference type="OrthoDB" id="2351239at2"/>